<dbReference type="Proteomes" id="UP000684084">
    <property type="component" value="Unassembled WGS sequence"/>
</dbReference>
<feature type="transmembrane region" description="Helical" evidence="1">
    <location>
        <begin position="20"/>
        <end position="44"/>
    </location>
</feature>
<gene>
    <name evidence="2" type="ORF">CHRIB12_LOCUS5432</name>
</gene>
<evidence type="ECO:0000313" key="2">
    <source>
        <dbReference type="EMBL" id="CAB5352419.1"/>
    </source>
</evidence>
<keyword evidence="1" id="KW-0472">Membrane</keyword>
<keyword evidence="1" id="KW-0812">Transmembrane</keyword>
<evidence type="ECO:0000313" key="3">
    <source>
        <dbReference type="Proteomes" id="UP000684084"/>
    </source>
</evidence>
<dbReference type="AlphaFoldDB" id="A0A915YXY1"/>
<reference evidence="2" key="1">
    <citation type="submission" date="2020-05" db="EMBL/GenBank/DDBJ databases">
        <authorList>
            <person name="Rincon C."/>
            <person name="Sanders R I."/>
            <person name="Robbins C."/>
            <person name="Chaturvedi A."/>
        </authorList>
    </citation>
    <scope>NUCLEOTIDE SEQUENCE</scope>
    <source>
        <strain evidence="2">CHB12</strain>
    </source>
</reference>
<accession>A0A915YXY1</accession>
<organism evidence="2 3">
    <name type="scientific">Rhizophagus irregularis</name>
    <dbReference type="NCBI Taxonomy" id="588596"/>
    <lineage>
        <taxon>Eukaryota</taxon>
        <taxon>Fungi</taxon>
        <taxon>Fungi incertae sedis</taxon>
        <taxon>Mucoromycota</taxon>
        <taxon>Glomeromycotina</taxon>
        <taxon>Glomeromycetes</taxon>
        <taxon>Glomerales</taxon>
        <taxon>Glomeraceae</taxon>
        <taxon>Rhizophagus</taxon>
    </lineage>
</organism>
<sequence>MKVISPEIMTDKGYFSFQRAYPQLFITSIMGWTSIVSIYIVIIFYFRLSALKASRYLFYASFFSGCSFSIHDSHYLISNKLCFTFSSFCTTSGAGFKKGHLQIQHSVTSLYTFKSPGAIIISAGADKSS</sequence>
<protein>
    <submittedName>
        <fullName evidence="2">Uncharacterized protein</fullName>
    </submittedName>
</protein>
<dbReference type="EMBL" id="CAGKOT010000008">
    <property type="protein sequence ID" value="CAB5352419.1"/>
    <property type="molecule type" value="Genomic_DNA"/>
</dbReference>
<name>A0A915YXY1_9GLOM</name>
<comment type="caution">
    <text evidence="2">The sequence shown here is derived from an EMBL/GenBank/DDBJ whole genome shotgun (WGS) entry which is preliminary data.</text>
</comment>
<evidence type="ECO:0000256" key="1">
    <source>
        <dbReference type="SAM" id="Phobius"/>
    </source>
</evidence>
<keyword evidence="1" id="KW-1133">Transmembrane helix</keyword>
<proteinExistence type="predicted"/>